<sequence length="65" mass="6432">MMGDDGPLSVLAGAVGVAGCAFPAGFAVAYIAGTLDVRRLVDFLAGVLQFAVVIGVVVGGVARRP</sequence>
<proteinExistence type="predicted"/>
<evidence type="ECO:0000313" key="2">
    <source>
        <dbReference type="EMBL" id="MFC4562745.1"/>
    </source>
</evidence>
<keyword evidence="1" id="KW-0812">Transmembrane</keyword>
<feature type="transmembrane region" description="Helical" evidence="1">
    <location>
        <begin position="6"/>
        <end position="31"/>
    </location>
</feature>
<name>A0ABV9DVH3_9ACTN</name>
<dbReference type="EMBL" id="JBHSFQ010000010">
    <property type="protein sequence ID" value="MFC4562745.1"/>
    <property type="molecule type" value="Genomic_DNA"/>
</dbReference>
<protein>
    <submittedName>
        <fullName evidence="2">Uncharacterized protein</fullName>
    </submittedName>
</protein>
<dbReference type="RefSeq" id="WP_378574190.1">
    <property type="nucleotide sequence ID" value="NZ_JBHSFQ010000010.1"/>
</dbReference>
<organism evidence="2 3">
    <name type="scientific">Nocardiopsis mangrovi</name>
    <dbReference type="NCBI Taxonomy" id="1179818"/>
    <lineage>
        <taxon>Bacteria</taxon>
        <taxon>Bacillati</taxon>
        <taxon>Actinomycetota</taxon>
        <taxon>Actinomycetes</taxon>
        <taxon>Streptosporangiales</taxon>
        <taxon>Nocardiopsidaceae</taxon>
        <taxon>Nocardiopsis</taxon>
    </lineage>
</organism>
<feature type="transmembrane region" description="Helical" evidence="1">
    <location>
        <begin position="43"/>
        <end position="62"/>
    </location>
</feature>
<dbReference type="Proteomes" id="UP001595923">
    <property type="component" value="Unassembled WGS sequence"/>
</dbReference>
<accession>A0ABV9DVH3</accession>
<evidence type="ECO:0000256" key="1">
    <source>
        <dbReference type="SAM" id="Phobius"/>
    </source>
</evidence>
<keyword evidence="1" id="KW-1133">Transmembrane helix</keyword>
<keyword evidence="3" id="KW-1185">Reference proteome</keyword>
<comment type="caution">
    <text evidence="2">The sequence shown here is derived from an EMBL/GenBank/DDBJ whole genome shotgun (WGS) entry which is preliminary data.</text>
</comment>
<gene>
    <name evidence="2" type="ORF">ACFO4E_12840</name>
</gene>
<keyword evidence="1" id="KW-0472">Membrane</keyword>
<evidence type="ECO:0000313" key="3">
    <source>
        <dbReference type="Proteomes" id="UP001595923"/>
    </source>
</evidence>
<reference evidence="3" key="1">
    <citation type="journal article" date="2019" name="Int. J. Syst. Evol. Microbiol.">
        <title>The Global Catalogue of Microorganisms (GCM) 10K type strain sequencing project: providing services to taxonomists for standard genome sequencing and annotation.</title>
        <authorList>
            <consortium name="The Broad Institute Genomics Platform"/>
            <consortium name="The Broad Institute Genome Sequencing Center for Infectious Disease"/>
            <person name="Wu L."/>
            <person name="Ma J."/>
        </authorList>
    </citation>
    <scope>NUCLEOTIDE SEQUENCE [LARGE SCALE GENOMIC DNA]</scope>
    <source>
        <strain evidence="3">XZYJ18</strain>
    </source>
</reference>